<dbReference type="Gene3D" id="3.30.1540.10">
    <property type="entry name" value="formyl-coa transferase, domain 3"/>
    <property type="match status" value="1"/>
</dbReference>
<dbReference type="EMBL" id="FAXA01000318">
    <property type="protein sequence ID" value="CUV02828.1"/>
    <property type="molecule type" value="Genomic_DNA"/>
</dbReference>
<reference evidence="2" key="1">
    <citation type="submission" date="2015-10" db="EMBL/GenBank/DDBJ databases">
        <authorList>
            <person name="Gilbert D.G."/>
        </authorList>
    </citation>
    <scope>NUCLEOTIDE SEQUENCE</scope>
</reference>
<dbReference type="AlphaFoldDB" id="A0A160VA66"/>
<gene>
    <name evidence="2" type="ORF">MGWOODY_Clf2197</name>
</gene>
<dbReference type="Pfam" id="PF02515">
    <property type="entry name" value="CoA_transf_3"/>
    <property type="match status" value="1"/>
</dbReference>
<keyword evidence="1" id="KW-0808">Transferase</keyword>
<protein>
    <submittedName>
        <fullName evidence="2">L-carnitine dehydratase/bile acid-inducible protein F</fullName>
    </submittedName>
</protein>
<evidence type="ECO:0000313" key="2">
    <source>
        <dbReference type="EMBL" id="CUV02828.1"/>
    </source>
</evidence>
<dbReference type="InterPro" id="IPR023606">
    <property type="entry name" value="CoA-Trfase_III_dom_1_sf"/>
</dbReference>
<dbReference type="PANTHER" id="PTHR48207">
    <property type="entry name" value="SUCCINATE--HYDROXYMETHYLGLUTARATE COA-TRANSFERASE"/>
    <property type="match status" value="1"/>
</dbReference>
<accession>A0A160VA66</accession>
<dbReference type="Gene3D" id="3.40.50.10540">
    <property type="entry name" value="Crotonobetainyl-coa:carnitine coa-transferase, domain 1"/>
    <property type="match status" value="1"/>
</dbReference>
<dbReference type="InterPro" id="IPR050483">
    <property type="entry name" value="CoA-transferase_III_domain"/>
</dbReference>
<organism evidence="2">
    <name type="scientific">hydrothermal vent metagenome</name>
    <dbReference type="NCBI Taxonomy" id="652676"/>
    <lineage>
        <taxon>unclassified sequences</taxon>
        <taxon>metagenomes</taxon>
        <taxon>ecological metagenomes</taxon>
    </lineage>
</organism>
<name>A0A160VA66_9ZZZZ</name>
<proteinExistence type="predicted"/>
<dbReference type="InterPro" id="IPR044855">
    <property type="entry name" value="CoA-Trfase_III_dom3_sf"/>
</dbReference>
<dbReference type="PANTHER" id="PTHR48207:SF3">
    <property type="entry name" value="SUCCINATE--HYDROXYMETHYLGLUTARATE COA-TRANSFERASE"/>
    <property type="match status" value="1"/>
</dbReference>
<evidence type="ECO:0000256" key="1">
    <source>
        <dbReference type="ARBA" id="ARBA00022679"/>
    </source>
</evidence>
<dbReference type="InterPro" id="IPR003673">
    <property type="entry name" value="CoA-Trfase_fam_III"/>
</dbReference>
<dbReference type="GO" id="GO:0008410">
    <property type="term" value="F:CoA-transferase activity"/>
    <property type="evidence" value="ECO:0007669"/>
    <property type="project" value="TreeGrafter"/>
</dbReference>
<dbReference type="SUPFAM" id="SSF89796">
    <property type="entry name" value="CoA-transferase family III (CaiB/BaiF)"/>
    <property type="match status" value="1"/>
</dbReference>
<sequence>MTQAGSSNDMVGPLVGLRVLELTGEHAQFCGKLMADLGADVIKIEPPGGQETRNVGPFLNDEEHPERSLYFWHYNTSKRGVTLDITKPEGKEVFRKLSATAGLILESFPAGYMPGLGLGYEDLSADNPGLIMCSVTPFGQDGPWRDYKTSDLLHLAAGGQMASSGYDVEDVPDAPPIAPGGGNAWHIASHYSYIAIMGALYHRDFTGEGQYIDVSAHEACSLTTEGAIAIYLSTGEVVRRHTGRHASADMSPGIQHATNDGGFINTTRSGSNLTPARVKILATWMDEHGLAQDLLDEKYQDPAVVEESGQHFADVLKNFFANMPLVEAYEGGQELNFPWGAIRTMGEIVGDPHLEDREFFVPVEHPELGREFTYPGPAAIYNSSPWRISRRAPLIGEHNEEILGGELGLSKSGLEALKKLGAI</sequence>